<dbReference type="PANTHER" id="PTHR13475">
    <property type="entry name" value="NEUGRIN"/>
    <property type="match status" value="1"/>
</dbReference>
<keyword evidence="5" id="KW-0809">Transit peptide</keyword>
<protein>
    <recommendedName>
        <fullName evidence="4">Required for respiratory growth protein 9, mitochondrial</fullName>
    </recommendedName>
</protein>
<dbReference type="GO" id="GO:0005739">
    <property type="term" value="C:mitochondrion"/>
    <property type="evidence" value="ECO:0007669"/>
    <property type="project" value="UniProtKB-SubCell"/>
</dbReference>
<dbReference type="InterPro" id="IPR010487">
    <property type="entry name" value="NGRN/Rrg9"/>
</dbReference>
<comment type="subcellular location">
    <subcellularLocation>
        <location evidence="2">Mitochondrion</location>
    </subcellularLocation>
</comment>
<name>A0A178FLD6_TRIVO</name>
<evidence type="ECO:0000313" key="8">
    <source>
        <dbReference type="Proteomes" id="UP000243519"/>
    </source>
</evidence>
<feature type="region of interest" description="Disordered" evidence="6">
    <location>
        <begin position="80"/>
        <end position="104"/>
    </location>
</feature>
<evidence type="ECO:0000313" key="7">
    <source>
        <dbReference type="EMBL" id="OAL72353.1"/>
    </source>
</evidence>
<feature type="compositionally biased region" description="Basic and acidic residues" evidence="6">
    <location>
        <begin position="241"/>
        <end position="263"/>
    </location>
</feature>
<comment type="function">
    <text evidence="1">Required for respiratory activity and maintenance and expression of the mitochondrial genome.</text>
</comment>
<feature type="region of interest" description="Disordered" evidence="6">
    <location>
        <begin position="199"/>
        <end position="322"/>
    </location>
</feature>
<dbReference type="EMBL" id="LHPN01000004">
    <property type="protein sequence ID" value="OAL72353.1"/>
    <property type="molecule type" value="Genomic_DNA"/>
</dbReference>
<evidence type="ECO:0000256" key="1">
    <source>
        <dbReference type="ARBA" id="ARBA00003548"/>
    </source>
</evidence>
<comment type="caution">
    <text evidence="7">The sequence shown here is derived from an EMBL/GenBank/DDBJ whole genome shotgun (WGS) entry which is preliminary data.</text>
</comment>
<dbReference type="PANTHER" id="PTHR13475:SF3">
    <property type="entry name" value="NEUGRIN"/>
    <property type="match status" value="1"/>
</dbReference>
<feature type="compositionally biased region" description="Basic and acidic residues" evidence="6">
    <location>
        <begin position="201"/>
        <end position="213"/>
    </location>
</feature>
<evidence type="ECO:0000256" key="6">
    <source>
        <dbReference type="SAM" id="MobiDB-lite"/>
    </source>
</evidence>
<feature type="compositionally biased region" description="Polar residues" evidence="6">
    <location>
        <begin position="305"/>
        <end position="322"/>
    </location>
</feature>
<feature type="compositionally biased region" description="Basic and acidic residues" evidence="6">
    <location>
        <begin position="272"/>
        <end position="302"/>
    </location>
</feature>
<organism evidence="7 8">
    <name type="scientific">Trichophyton violaceum</name>
    <dbReference type="NCBI Taxonomy" id="34388"/>
    <lineage>
        <taxon>Eukaryota</taxon>
        <taxon>Fungi</taxon>
        <taxon>Dikarya</taxon>
        <taxon>Ascomycota</taxon>
        <taxon>Pezizomycotina</taxon>
        <taxon>Eurotiomycetes</taxon>
        <taxon>Eurotiomycetidae</taxon>
        <taxon>Onygenales</taxon>
        <taxon>Arthrodermataceae</taxon>
        <taxon>Trichophyton</taxon>
    </lineage>
</organism>
<comment type="similarity">
    <text evidence="3">Belongs to the RRG9 family.</text>
</comment>
<reference evidence="7 8" key="1">
    <citation type="submission" date="2016-05" db="EMBL/GenBank/DDBJ databases">
        <title>Genome sequencing of Trichophyton violaceum CMCC(F)T3l isolated from hair.</title>
        <authorList>
            <person name="Zhan P."/>
            <person name="Tao Y."/>
            <person name="Liu W."/>
        </authorList>
    </citation>
    <scope>NUCLEOTIDE SEQUENCE [LARGE SCALE GENOMIC DNA]</scope>
    <source>
        <strain evidence="8">CMCC(F)T3l</strain>
    </source>
</reference>
<dbReference type="Proteomes" id="UP000243519">
    <property type="component" value="Unassembled WGS sequence"/>
</dbReference>
<gene>
    <name evidence="7" type="ORF">A7D00_3352</name>
</gene>
<dbReference type="OrthoDB" id="5578174at2759"/>
<sequence length="322" mass="36703">MASQPLTAANILPVLRHLRSLCYPTRSVTTASFASSITLHIIPSRTYNNYTATNYTPFSLPKNGALKQWDFAASYSTAPSAKTEKETAEDTSLSKSTKHKPKKPLPAWAVQKNALKEKFKEGWKPRKKVSPDTMESIRKLHSMDSVKFSTKNLAEEFKISPEAIRRILKSKWRATEAEEIDRRNRWEKRKIRIQEQMMELGLRHTDSTAKDDPSTEEVLSQRHHSSNALEDLPGDYLSQSRRREGIPKKRIVPEDTSSRKFDPWEVTADDLLGTKRDSARDNWSKEDSSKARSSKLSKDIRGELNTMSEATKRSLTGRSTSH</sequence>
<evidence type="ECO:0000256" key="4">
    <source>
        <dbReference type="ARBA" id="ARBA00013566"/>
    </source>
</evidence>
<keyword evidence="8" id="KW-1185">Reference proteome</keyword>
<evidence type="ECO:0000256" key="5">
    <source>
        <dbReference type="ARBA" id="ARBA00022946"/>
    </source>
</evidence>
<evidence type="ECO:0000256" key="3">
    <source>
        <dbReference type="ARBA" id="ARBA00010895"/>
    </source>
</evidence>
<dbReference type="AlphaFoldDB" id="A0A178FLD6"/>
<dbReference type="Pfam" id="PF06413">
    <property type="entry name" value="Neugrin"/>
    <property type="match status" value="1"/>
</dbReference>
<dbReference type="GO" id="GO:0005634">
    <property type="term" value="C:nucleus"/>
    <property type="evidence" value="ECO:0007669"/>
    <property type="project" value="TreeGrafter"/>
</dbReference>
<accession>A0A178FLD6</accession>
<evidence type="ECO:0000256" key="2">
    <source>
        <dbReference type="ARBA" id="ARBA00004173"/>
    </source>
</evidence>
<proteinExistence type="inferred from homology"/>